<sequence>MCRTLLEVDLVKTLLVSVLRVL</sequence>
<protein>
    <submittedName>
        <fullName evidence="1">Uncharacterized protein</fullName>
    </submittedName>
</protein>
<evidence type="ECO:0000313" key="2">
    <source>
        <dbReference type="Proteomes" id="UP000593576"/>
    </source>
</evidence>
<dbReference type="Proteomes" id="UP000593576">
    <property type="component" value="Unassembled WGS sequence"/>
</dbReference>
<accession>A0A7J9KSE3</accession>
<organism evidence="1 2">
    <name type="scientific">Gossypium schwendimanii</name>
    <name type="common">Cotton</name>
    <dbReference type="NCBI Taxonomy" id="34291"/>
    <lineage>
        <taxon>Eukaryota</taxon>
        <taxon>Viridiplantae</taxon>
        <taxon>Streptophyta</taxon>
        <taxon>Embryophyta</taxon>
        <taxon>Tracheophyta</taxon>
        <taxon>Spermatophyta</taxon>
        <taxon>Magnoliopsida</taxon>
        <taxon>eudicotyledons</taxon>
        <taxon>Gunneridae</taxon>
        <taxon>Pentapetalae</taxon>
        <taxon>rosids</taxon>
        <taxon>malvids</taxon>
        <taxon>Malvales</taxon>
        <taxon>Malvaceae</taxon>
        <taxon>Malvoideae</taxon>
        <taxon>Gossypium</taxon>
    </lineage>
</organism>
<dbReference type="AlphaFoldDB" id="A0A7J9KSE3"/>
<comment type="caution">
    <text evidence="1">The sequence shown here is derived from an EMBL/GenBank/DDBJ whole genome shotgun (WGS) entry which is preliminary data.</text>
</comment>
<reference evidence="1 2" key="1">
    <citation type="journal article" date="2019" name="Genome Biol. Evol.">
        <title>Insights into the evolution of the New World diploid cottons (Gossypium, subgenus Houzingenia) based on genome sequencing.</title>
        <authorList>
            <person name="Grover C.E."/>
            <person name="Arick M.A. 2nd"/>
            <person name="Thrash A."/>
            <person name="Conover J.L."/>
            <person name="Sanders W.S."/>
            <person name="Peterson D.G."/>
            <person name="Frelichowski J.E."/>
            <person name="Scheffler J.A."/>
            <person name="Scheffler B.E."/>
            <person name="Wendel J.F."/>
        </authorList>
    </citation>
    <scope>NUCLEOTIDE SEQUENCE [LARGE SCALE GENOMIC DNA]</scope>
    <source>
        <strain evidence="1">1</strain>
        <tissue evidence="1">Leaf</tissue>
    </source>
</reference>
<gene>
    <name evidence="1" type="ORF">Goshw_015249</name>
</gene>
<dbReference type="OrthoDB" id="10264639at2759"/>
<proteinExistence type="predicted"/>
<evidence type="ECO:0000313" key="1">
    <source>
        <dbReference type="EMBL" id="MBA0849377.1"/>
    </source>
</evidence>
<keyword evidence="2" id="KW-1185">Reference proteome</keyword>
<name>A0A7J9KSE3_GOSSC</name>
<dbReference type="EMBL" id="JABFAF010000002">
    <property type="protein sequence ID" value="MBA0849377.1"/>
    <property type="molecule type" value="Genomic_DNA"/>
</dbReference>